<keyword evidence="5" id="KW-0560">Oxidoreductase</keyword>
<proteinExistence type="inferred from homology"/>
<evidence type="ECO:0000256" key="3">
    <source>
        <dbReference type="ARBA" id="ARBA00011906"/>
    </source>
</evidence>
<evidence type="ECO:0000259" key="13">
    <source>
        <dbReference type="PROSITE" id="PS00498"/>
    </source>
</evidence>
<feature type="domain" description="Tyrosinase copper-binding" evidence="13">
    <location>
        <begin position="321"/>
        <end position="332"/>
    </location>
</feature>
<evidence type="ECO:0000313" key="14">
    <source>
        <dbReference type="EMBL" id="KAK4496184.1"/>
    </source>
</evidence>
<dbReference type="PROSITE" id="PS00497">
    <property type="entry name" value="TYROSINASE_1"/>
    <property type="match status" value="1"/>
</dbReference>
<feature type="domain" description="Tyrosinase copper-binding" evidence="12">
    <location>
        <begin position="116"/>
        <end position="133"/>
    </location>
</feature>
<feature type="signal peptide" evidence="11">
    <location>
        <begin position="1"/>
        <end position="19"/>
    </location>
</feature>
<evidence type="ECO:0000256" key="8">
    <source>
        <dbReference type="ARBA" id="ARBA00023101"/>
    </source>
</evidence>
<dbReference type="Gene3D" id="1.10.1280.10">
    <property type="entry name" value="Di-copper center containing domain from catechol oxidase"/>
    <property type="match status" value="1"/>
</dbReference>
<dbReference type="Proteomes" id="UP001305779">
    <property type="component" value="Unassembled WGS sequence"/>
</dbReference>
<evidence type="ECO:0000313" key="15">
    <source>
        <dbReference type="Proteomes" id="UP001305779"/>
    </source>
</evidence>
<dbReference type="PROSITE" id="PS00498">
    <property type="entry name" value="TYROSINASE_2"/>
    <property type="match status" value="1"/>
</dbReference>
<evidence type="ECO:0000256" key="7">
    <source>
        <dbReference type="ARBA" id="ARBA00023033"/>
    </source>
</evidence>
<dbReference type="InterPro" id="IPR050316">
    <property type="entry name" value="Tyrosinase/Hemocyanin"/>
</dbReference>
<dbReference type="PANTHER" id="PTHR11474">
    <property type="entry name" value="TYROSINASE FAMILY MEMBER"/>
    <property type="match status" value="1"/>
</dbReference>
<dbReference type="InterPro" id="IPR008922">
    <property type="entry name" value="Di-copper_centre_dom_sf"/>
</dbReference>
<dbReference type="Pfam" id="PF18132">
    <property type="entry name" value="Tyrosinase_C"/>
    <property type="match status" value="1"/>
</dbReference>
<keyword evidence="4" id="KW-0479">Metal-binding</keyword>
<dbReference type="EMBL" id="JAXOVC010000010">
    <property type="protein sequence ID" value="KAK4496184.1"/>
    <property type="molecule type" value="Genomic_DNA"/>
</dbReference>
<name>A0ABR0E4C7_ZASCE</name>
<organism evidence="14 15">
    <name type="scientific">Zasmidium cellare</name>
    <name type="common">Wine cellar mold</name>
    <name type="synonym">Racodium cellare</name>
    <dbReference type="NCBI Taxonomy" id="395010"/>
    <lineage>
        <taxon>Eukaryota</taxon>
        <taxon>Fungi</taxon>
        <taxon>Dikarya</taxon>
        <taxon>Ascomycota</taxon>
        <taxon>Pezizomycotina</taxon>
        <taxon>Dothideomycetes</taxon>
        <taxon>Dothideomycetidae</taxon>
        <taxon>Mycosphaerellales</taxon>
        <taxon>Mycosphaerellaceae</taxon>
        <taxon>Zasmidium</taxon>
    </lineage>
</organism>
<dbReference type="SUPFAM" id="SSF48056">
    <property type="entry name" value="Di-copper centre-containing domain"/>
    <property type="match status" value="1"/>
</dbReference>
<keyword evidence="7" id="KW-0503">Monooxygenase</keyword>
<keyword evidence="11" id="KW-0732">Signal</keyword>
<evidence type="ECO:0000256" key="6">
    <source>
        <dbReference type="ARBA" id="ARBA00023008"/>
    </source>
</evidence>
<protein>
    <recommendedName>
        <fullName evidence="3">tyrosinase</fullName>
        <ecNumber evidence="3">1.14.18.1</ecNumber>
    </recommendedName>
</protein>
<accession>A0ABR0E4C7</accession>
<feature type="chain" id="PRO_5045794541" description="tyrosinase" evidence="11">
    <location>
        <begin position="20"/>
        <end position="636"/>
    </location>
</feature>
<dbReference type="PRINTS" id="PR00092">
    <property type="entry name" value="TYROSINASE"/>
</dbReference>
<comment type="catalytic activity">
    <reaction evidence="9">
        <text>2 L-dopa + O2 = 2 L-dopaquinone + 2 H2O</text>
        <dbReference type="Rhea" id="RHEA:34287"/>
        <dbReference type="ChEBI" id="CHEBI:15377"/>
        <dbReference type="ChEBI" id="CHEBI:15379"/>
        <dbReference type="ChEBI" id="CHEBI:57504"/>
        <dbReference type="ChEBI" id="CHEBI:57924"/>
        <dbReference type="EC" id="1.14.18.1"/>
    </reaction>
</comment>
<comment type="catalytic activity">
    <reaction evidence="10">
        <text>L-tyrosine + O2 = L-dopaquinone + H2O</text>
        <dbReference type="Rhea" id="RHEA:18117"/>
        <dbReference type="ChEBI" id="CHEBI:15377"/>
        <dbReference type="ChEBI" id="CHEBI:15379"/>
        <dbReference type="ChEBI" id="CHEBI:57924"/>
        <dbReference type="ChEBI" id="CHEBI:58315"/>
        <dbReference type="EC" id="1.14.18.1"/>
    </reaction>
</comment>
<evidence type="ECO:0000259" key="12">
    <source>
        <dbReference type="PROSITE" id="PS00497"/>
    </source>
</evidence>
<keyword evidence="15" id="KW-1185">Reference proteome</keyword>
<dbReference type="InterPro" id="IPR002227">
    <property type="entry name" value="Tyrosinase_Cu-bd"/>
</dbReference>
<dbReference type="EC" id="1.14.18.1" evidence="3"/>
<comment type="similarity">
    <text evidence="2">Belongs to the tyrosinase family.</text>
</comment>
<comment type="cofactor">
    <cofactor evidence="1">
        <name>Cu(2+)</name>
        <dbReference type="ChEBI" id="CHEBI:29036"/>
    </cofactor>
</comment>
<evidence type="ECO:0000256" key="9">
    <source>
        <dbReference type="ARBA" id="ARBA00048233"/>
    </source>
</evidence>
<evidence type="ECO:0000256" key="5">
    <source>
        <dbReference type="ARBA" id="ARBA00023002"/>
    </source>
</evidence>
<dbReference type="Pfam" id="PF00264">
    <property type="entry name" value="Tyrosinase"/>
    <property type="match status" value="1"/>
</dbReference>
<evidence type="ECO:0000256" key="2">
    <source>
        <dbReference type="ARBA" id="ARBA00009928"/>
    </source>
</evidence>
<keyword evidence="8" id="KW-0470">Melanin biosynthesis</keyword>
<evidence type="ECO:0000256" key="11">
    <source>
        <dbReference type="SAM" id="SignalP"/>
    </source>
</evidence>
<gene>
    <name evidence="14" type="ORF">PRZ48_012164</name>
</gene>
<evidence type="ECO:0000256" key="10">
    <source>
        <dbReference type="ARBA" id="ARBA00048881"/>
    </source>
</evidence>
<comment type="caution">
    <text evidence="14">The sequence shown here is derived from an EMBL/GenBank/DDBJ whole genome shotgun (WGS) entry which is preliminary data.</text>
</comment>
<evidence type="ECO:0000256" key="1">
    <source>
        <dbReference type="ARBA" id="ARBA00001973"/>
    </source>
</evidence>
<keyword evidence="6" id="KW-0186">Copper</keyword>
<reference evidence="14 15" key="1">
    <citation type="journal article" date="2023" name="G3 (Bethesda)">
        <title>A chromosome-level genome assembly of Zasmidium syzygii isolated from banana leaves.</title>
        <authorList>
            <person name="van Westerhoven A.C."/>
            <person name="Mehrabi R."/>
            <person name="Talebi R."/>
            <person name="Steentjes M.B.F."/>
            <person name="Corcolon B."/>
            <person name="Chong P.A."/>
            <person name="Kema G.H.J."/>
            <person name="Seidl M.F."/>
        </authorList>
    </citation>
    <scope>NUCLEOTIDE SEQUENCE [LARGE SCALE GENOMIC DNA]</scope>
    <source>
        <strain evidence="14 15">P124</strain>
    </source>
</reference>
<evidence type="ECO:0000256" key="4">
    <source>
        <dbReference type="ARBA" id="ARBA00022723"/>
    </source>
</evidence>
<dbReference type="PANTHER" id="PTHR11474:SF76">
    <property type="entry name" value="SHKT DOMAIN-CONTAINING PROTEIN"/>
    <property type="match status" value="1"/>
</dbReference>
<sequence>MKFLTAVSTFALACSSVLAHPSGEAPTLEERQNGIVVTSGAGGSTVYPRLEIRQMKDTRPNQYALLVLAMQRWQSQSQSSQTSYFGISSIHGVPRQNYNGVGQCQSCGGTDGYCCHDSVHFPAWHRVYVALFEQEFLKLVKTIANEYPDSQKSTMVAAANQMRWPYWDWAAKPPVGRPHLPKIVTDYEVTVNGPKGQTTFRNPMFRYDFTDSSGMYYSPFTTWKRTYRYPSTNGVNADSQTQSAINAFNNVRQSLTDQIYQLFTNCHDYLHFSNDDAGSSSAGCSLSLESIHNTIHSTAGGTGQGSVSAGHMFYLPTAAFDPLFWLHHCNVDRLFAMWQTLNPDKYGAQQVAPHSTWTIAQGSTQGPNSPLTPFYKNTNGQFWTTNDVRDWAKTFKYTYPEYANSDGSKASITNYINGLYSPQGTKTAGSSKREAFPGLLDNLNLDVIKDVPNALADALPSNPLAAANGTLFQYFANVQSPRYALGGSYQIFVFNGLPASEEPTTWIFDKNLIGPIGVVAQEGMEDSKLITSNQIVLTRTLQSLVDGGVLGAMTEALVAPFLTKNLQWRILGPKGNSIDPGTVEGFVVSIFASTASQPENASILPEFSEFIPLLGVTKGQSGGANQTLQQYVSNLL</sequence>
<dbReference type="InterPro" id="IPR041640">
    <property type="entry name" value="Tyrosinase_C"/>
</dbReference>